<evidence type="ECO:0000313" key="1">
    <source>
        <dbReference type="EMBL" id="TFW00144.1"/>
    </source>
</evidence>
<sequence>MTDAAPSPLSQSKYQVRFDWGRSGAVRIGADADIIVWVDVLGGADDGAPTSLFAELPQAEFVEGGLTDAAVVAARVLELQVQLGRRVFIGVVAAGARQDGRTTDEVAASDALRFSVEDLLGAGAVIDALAAVGLDYCSPEAAAACAAFTGLRGAVAHLATASAGAQELIAAGVATADIRRAAALGSSDELRMLRTYPA</sequence>
<dbReference type="Gene3D" id="3.90.1560.10">
    <property type="entry name" value="ComB-like"/>
    <property type="match status" value="1"/>
</dbReference>
<dbReference type="SUPFAM" id="SSF142823">
    <property type="entry name" value="ComB-like"/>
    <property type="match status" value="1"/>
</dbReference>
<organism evidence="1 2">
    <name type="scientific">Orlajensenia leifsoniae</name>
    <dbReference type="NCBI Taxonomy" id="2561933"/>
    <lineage>
        <taxon>Bacteria</taxon>
        <taxon>Bacillati</taxon>
        <taxon>Actinomycetota</taxon>
        <taxon>Actinomycetes</taxon>
        <taxon>Micrococcales</taxon>
        <taxon>Microbacteriaceae</taxon>
        <taxon>Orlajensenia</taxon>
    </lineage>
</organism>
<proteinExistence type="predicted"/>
<dbReference type="Proteomes" id="UP000298127">
    <property type="component" value="Unassembled WGS sequence"/>
</dbReference>
<dbReference type="AlphaFoldDB" id="A0A4Y9R9D7"/>
<name>A0A4Y9R9D7_9MICO</name>
<keyword evidence="2" id="KW-1185">Reference proteome</keyword>
<accession>A0A4Y9R9D7</accession>
<protein>
    <recommendedName>
        <fullName evidence="3">2-phosphosulfolactate phosphatase</fullName>
    </recommendedName>
</protein>
<comment type="caution">
    <text evidence="1">The sequence shown here is derived from an EMBL/GenBank/DDBJ whole genome shotgun (WGS) entry which is preliminary data.</text>
</comment>
<dbReference type="RefSeq" id="WP_135118979.1">
    <property type="nucleotide sequence ID" value="NZ_SPQZ01000001.1"/>
</dbReference>
<dbReference type="EMBL" id="SPQZ01000001">
    <property type="protein sequence ID" value="TFW00144.1"/>
    <property type="molecule type" value="Genomic_DNA"/>
</dbReference>
<evidence type="ECO:0000313" key="2">
    <source>
        <dbReference type="Proteomes" id="UP000298127"/>
    </source>
</evidence>
<dbReference type="InterPro" id="IPR036702">
    <property type="entry name" value="ComB-like_sf"/>
</dbReference>
<dbReference type="GO" id="GO:0000287">
    <property type="term" value="F:magnesium ion binding"/>
    <property type="evidence" value="ECO:0007669"/>
    <property type="project" value="InterPro"/>
</dbReference>
<evidence type="ECO:0008006" key="3">
    <source>
        <dbReference type="Google" id="ProtNLM"/>
    </source>
</evidence>
<reference evidence="1 2" key="1">
    <citation type="journal article" date="2018" name="J. Microbiol.">
        <title>Leifsonia flava sp. nov., a novel actinobacterium isolated from the rhizosphere of Aquilegia viridiflora.</title>
        <authorList>
            <person name="Cai Y."/>
            <person name="Tao W.Z."/>
            <person name="Ma Y.J."/>
            <person name="Cheng J."/>
            <person name="Zhang M.Y."/>
            <person name="Zhang Y.X."/>
        </authorList>
    </citation>
    <scope>NUCLEOTIDE SEQUENCE [LARGE SCALE GENOMIC DNA]</scope>
    <source>
        <strain evidence="1 2">SYP-B2174</strain>
    </source>
</reference>
<gene>
    <name evidence="1" type="ORF">E4M00_02845</name>
</gene>
<dbReference type="GO" id="GO:0050532">
    <property type="term" value="F:2-phosphosulfolactate phosphatase activity"/>
    <property type="evidence" value="ECO:0007669"/>
    <property type="project" value="InterPro"/>
</dbReference>